<organism evidence="2 3">
    <name type="scientific">Salix purpurea</name>
    <name type="common">Purple osier willow</name>
    <dbReference type="NCBI Taxonomy" id="77065"/>
    <lineage>
        <taxon>Eukaryota</taxon>
        <taxon>Viridiplantae</taxon>
        <taxon>Streptophyta</taxon>
        <taxon>Embryophyta</taxon>
        <taxon>Tracheophyta</taxon>
        <taxon>Spermatophyta</taxon>
        <taxon>Magnoliopsida</taxon>
        <taxon>eudicotyledons</taxon>
        <taxon>Gunneridae</taxon>
        <taxon>Pentapetalae</taxon>
        <taxon>rosids</taxon>
        <taxon>fabids</taxon>
        <taxon>Malpighiales</taxon>
        <taxon>Salicaceae</taxon>
        <taxon>Saliceae</taxon>
        <taxon>Salix</taxon>
    </lineage>
</organism>
<dbReference type="OrthoDB" id="1721964at2759"/>
<dbReference type="EMBL" id="JAPFFK010000014">
    <property type="protein sequence ID" value="KAJ6719001.1"/>
    <property type="molecule type" value="Genomic_DNA"/>
</dbReference>
<keyword evidence="3" id="KW-1185">Reference proteome</keyword>
<reference evidence="2" key="2">
    <citation type="journal article" date="2023" name="Int. J. Mol. Sci.">
        <title>De Novo Assembly and Annotation of 11 Diverse Shrub Willow (Salix) Genomes Reveals Novel Gene Organization in Sex-Linked Regions.</title>
        <authorList>
            <person name="Hyden B."/>
            <person name="Feng K."/>
            <person name="Yates T.B."/>
            <person name="Jawdy S."/>
            <person name="Cereghino C."/>
            <person name="Smart L.B."/>
            <person name="Muchero W."/>
        </authorList>
    </citation>
    <scope>NUCLEOTIDE SEQUENCE</scope>
    <source>
        <tissue evidence="2">Shoot tip</tissue>
    </source>
</reference>
<proteinExistence type="predicted"/>
<dbReference type="Pfam" id="PF13976">
    <property type="entry name" value="gag_pre-integrs"/>
    <property type="match status" value="1"/>
</dbReference>
<evidence type="ECO:0000313" key="3">
    <source>
        <dbReference type="Proteomes" id="UP001151532"/>
    </source>
</evidence>
<reference evidence="2" key="1">
    <citation type="submission" date="2022-11" db="EMBL/GenBank/DDBJ databases">
        <authorList>
            <person name="Hyden B.L."/>
            <person name="Feng K."/>
            <person name="Yates T."/>
            <person name="Jawdy S."/>
            <person name="Smart L.B."/>
            <person name="Muchero W."/>
        </authorList>
    </citation>
    <scope>NUCLEOTIDE SEQUENCE</scope>
    <source>
        <tissue evidence="2">Shoot tip</tissue>
    </source>
</reference>
<accession>A0A9Q0TW84</accession>
<dbReference type="PANTHER" id="PTHR42648:SF28">
    <property type="entry name" value="TRANSPOSON-ENCODED PROTEIN WITH RIBONUCLEASE H-LIKE AND RETROVIRUS ZINC FINGER-LIKE DOMAINS"/>
    <property type="match status" value="1"/>
</dbReference>
<dbReference type="PANTHER" id="PTHR42648">
    <property type="entry name" value="TRANSPOSASE, PUTATIVE-RELATED"/>
    <property type="match status" value="1"/>
</dbReference>
<dbReference type="InterPro" id="IPR039537">
    <property type="entry name" value="Retrotran_Ty1/copia-like"/>
</dbReference>
<feature type="domain" description="GAG-pre-integrase" evidence="1">
    <location>
        <begin position="18"/>
        <end position="80"/>
    </location>
</feature>
<gene>
    <name evidence="2" type="ORF">OIU79_006796</name>
</gene>
<dbReference type="InterPro" id="IPR025724">
    <property type="entry name" value="GAG-pre-integrase_dom"/>
</dbReference>
<sequence>MVTKRALVLAKGKKTGTLYTTTGSGNTIVAIVTENIADLWHYRLDHMSQKGMKQLLSRGKLPEPKSVDLSTCESCIMGKQKKVSFLKGGRTLKTRKLDLVHTDVWGPSPVASLGGSHYYATA</sequence>
<evidence type="ECO:0000313" key="2">
    <source>
        <dbReference type="EMBL" id="KAJ6719001.1"/>
    </source>
</evidence>
<evidence type="ECO:0000259" key="1">
    <source>
        <dbReference type="Pfam" id="PF13976"/>
    </source>
</evidence>
<comment type="caution">
    <text evidence="2">The sequence shown here is derived from an EMBL/GenBank/DDBJ whole genome shotgun (WGS) entry which is preliminary data.</text>
</comment>
<name>A0A9Q0TW84_SALPP</name>
<dbReference type="Proteomes" id="UP001151532">
    <property type="component" value="Chromosome 10"/>
</dbReference>
<protein>
    <recommendedName>
        <fullName evidence="1">GAG-pre-integrase domain-containing protein</fullName>
    </recommendedName>
</protein>
<dbReference type="AlphaFoldDB" id="A0A9Q0TW84"/>